<sequence length="179" mass="19830">MRSSGGVSRCSRSSSTSASCAVRRTPSCGPVPPRRTIKRDQPPPYPRLKEVMSETETQVLATPAGELRPTDDLAKVATALKFFRVMAIIAGVALLILCVELVLHYGFHNEAMSWWSPIHGVLFIVFMISVYNLGTKLRWSAMRMVGYICTAFVPVLSFWLEHHVGGAVGALLERAQRER</sequence>
<dbReference type="Pfam" id="PF12823">
    <property type="entry name" value="DUF3817"/>
    <property type="match status" value="1"/>
</dbReference>
<reference evidence="9 10" key="1">
    <citation type="submission" date="2018-11" db="EMBL/GenBank/DDBJ databases">
        <title>Draft genome of Simplicispira Flexivirga sp. BO-16.</title>
        <authorList>
            <person name="Im W.T."/>
        </authorList>
    </citation>
    <scope>NUCLEOTIDE SEQUENCE [LARGE SCALE GENOMIC DNA]</scope>
    <source>
        <strain evidence="9 10">BO-16</strain>
    </source>
</reference>
<comment type="subcellular location">
    <subcellularLocation>
        <location evidence="1">Cell membrane</location>
        <topology evidence="1">Multi-pass membrane protein</topology>
    </subcellularLocation>
</comment>
<keyword evidence="2" id="KW-1003">Cell membrane</keyword>
<feature type="transmembrane region" description="Helical" evidence="7">
    <location>
        <begin position="85"/>
        <end position="107"/>
    </location>
</feature>
<protein>
    <submittedName>
        <fullName evidence="9">DUF3817 domain-containing protein</fullName>
    </submittedName>
</protein>
<dbReference type="AlphaFoldDB" id="A0A3M9M9I1"/>
<dbReference type="PANTHER" id="PTHR40077">
    <property type="entry name" value="MEMBRANE PROTEIN-RELATED"/>
    <property type="match status" value="1"/>
</dbReference>
<feature type="domain" description="DUF3817" evidence="8">
    <location>
        <begin position="80"/>
        <end position="164"/>
    </location>
</feature>
<keyword evidence="10" id="KW-1185">Reference proteome</keyword>
<evidence type="ECO:0000256" key="7">
    <source>
        <dbReference type="SAM" id="Phobius"/>
    </source>
</evidence>
<organism evidence="9 10">
    <name type="scientific">Flexivirga caeni</name>
    <dbReference type="NCBI Taxonomy" id="2294115"/>
    <lineage>
        <taxon>Bacteria</taxon>
        <taxon>Bacillati</taxon>
        <taxon>Actinomycetota</taxon>
        <taxon>Actinomycetes</taxon>
        <taxon>Micrococcales</taxon>
        <taxon>Dermacoccaceae</taxon>
        <taxon>Flexivirga</taxon>
    </lineage>
</organism>
<keyword evidence="4 7" id="KW-1133">Transmembrane helix</keyword>
<dbReference type="InterPro" id="IPR023845">
    <property type="entry name" value="DUF3817_TM"/>
</dbReference>
<dbReference type="NCBIfam" id="TIGR03954">
    <property type="entry name" value="integ_memb_HG"/>
    <property type="match status" value="1"/>
</dbReference>
<dbReference type="Proteomes" id="UP000271678">
    <property type="component" value="Unassembled WGS sequence"/>
</dbReference>
<evidence type="ECO:0000313" key="10">
    <source>
        <dbReference type="Proteomes" id="UP000271678"/>
    </source>
</evidence>
<name>A0A3M9M9I1_9MICO</name>
<evidence type="ECO:0000256" key="3">
    <source>
        <dbReference type="ARBA" id="ARBA00022692"/>
    </source>
</evidence>
<gene>
    <name evidence="9" type="ORF">EFY87_09595</name>
</gene>
<accession>A0A3M9M9I1</accession>
<evidence type="ECO:0000313" key="9">
    <source>
        <dbReference type="EMBL" id="RNI22219.1"/>
    </source>
</evidence>
<proteinExistence type="predicted"/>
<evidence type="ECO:0000256" key="6">
    <source>
        <dbReference type="SAM" id="MobiDB-lite"/>
    </source>
</evidence>
<evidence type="ECO:0000256" key="4">
    <source>
        <dbReference type="ARBA" id="ARBA00022989"/>
    </source>
</evidence>
<dbReference type="GO" id="GO:0005886">
    <property type="term" value="C:plasma membrane"/>
    <property type="evidence" value="ECO:0007669"/>
    <property type="project" value="UniProtKB-SubCell"/>
</dbReference>
<dbReference type="PANTHER" id="PTHR40077:SF2">
    <property type="entry name" value="MEMBRANE PROTEIN"/>
    <property type="match status" value="1"/>
</dbReference>
<evidence type="ECO:0000256" key="2">
    <source>
        <dbReference type="ARBA" id="ARBA00022475"/>
    </source>
</evidence>
<evidence type="ECO:0000259" key="8">
    <source>
        <dbReference type="Pfam" id="PF12823"/>
    </source>
</evidence>
<feature type="compositionally biased region" description="Low complexity" evidence="6">
    <location>
        <begin position="1"/>
        <end position="25"/>
    </location>
</feature>
<evidence type="ECO:0000256" key="5">
    <source>
        <dbReference type="ARBA" id="ARBA00023136"/>
    </source>
</evidence>
<keyword evidence="5 7" id="KW-0472">Membrane</keyword>
<feature type="transmembrane region" description="Helical" evidence="7">
    <location>
        <begin position="113"/>
        <end position="134"/>
    </location>
</feature>
<feature type="region of interest" description="Disordered" evidence="6">
    <location>
        <begin position="1"/>
        <end position="47"/>
    </location>
</feature>
<keyword evidence="3 7" id="KW-0812">Transmembrane</keyword>
<comment type="caution">
    <text evidence="9">The sequence shown here is derived from an EMBL/GenBank/DDBJ whole genome shotgun (WGS) entry which is preliminary data.</text>
</comment>
<dbReference type="EMBL" id="RJJQ01000008">
    <property type="protein sequence ID" value="RNI22219.1"/>
    <property type="molecule type" value="Genomic_DNA"/>
</dbReference>
<evidence type="ECO:0000256" key="1">
    <source>
        <dbReference type="ARBA" id="ARBA00004651"/>
    </source>
</evidence>